<dbReference type="InterPro" id="IPR050570">
    <property type="entry name" value="Cell_wall_metabolism_enzyme"/>
</dbReference>
<sequence>MSNFSILLLKESKSGVRQYHFGAIFLFFLLTLLLAGAGALGWKFFEQFQTISMQRQLLEKQEKTQIAFQQRIDLYDGRESRISFLENYVEELKQSAYNNDAKFKKHLALFRSNTHKLDELHNYMCQSLEAQCAPNLDDQANPQQTVQWLDQIYQDFLLFNQSLQDFASRRRSFEEQANTIQLLRRQLVETEQDLSEHMEFLKVNQATVTRLTKKISKTTGIKLSKSSKAKRVKTKTGRGGPTILDSLSLDAPQALLSSGNLRQFLYNNSYYYDVTVAQLEDLSQLIERNHGFWRHTPTVIPLRSRVLSDRYGKRKDPFTGKLEYHAGMDFRARRGSPVFAPADAVVRIASRKRGFGLLVELQHGRGFYPGKKRKLVRYRTRFAHLSKILVKPGQQVKRGDFIGLAGSTGRSTGPHLHYEMIVNGRRINPLIPITRFNPDQPLYRR</sequence>
<dbReference type="PANTHER" id="PTHR21666">
    <property type="entry name" value="PEPTIDASE-RELATED"/>
    <property type="match status" value="1"/>
</dbReference>
<evidence type="ECO:0000313" key="4">
    <source>
        <dbReference type="EMBL" id="SUZ87318.1"/>
    </source>
</evidence>
<keyword evidence="2" id="KW-0812">Transmembrane</keyword>
<dbReference type="GO" id="GO:0004222">
    <property type="term" value="F:metalloendopeptidase activity"/>
    <property type="evidence" value="ECO:0007669"/>
    <property type="project" value="TreeGrafter"/>
</dbReference>
<protein>
    <recommendedName>
        <fullName evidence="3">M23ase beta-sheet core domain-containing protein</fullName>
    </recommendedName>
</protein>
<evidence type="ECO:0000259" key="3">
    <source>
        <dbReference type="Pfam" id="PF01551"/>
    </source>
</evidence>
<proteinExistence type="predicted"/>
<keyword evidence="1" id="KW-0732">Signal</keyword>
<reference evidence="4" key="1">
    <citation type="submission" date="2018-05" db="EMBL/GenBank/DDBJ databases">
        <authorList>
            <person name="Lanie J.A."/>
            <person name="Ng W.-L."/>
            <person name="Kazmierczak K.M."/>
            <person name="Andrzejewski T.M."/>
            <person name="Davidsen T.M."/>
            <person name="Wayne K.J."/>
            <person name="Tettelin H."/>
            <person name="Glass J.I."/>
            <person name="Rusch D."/>
            <person name="Podicherti R."/>
            <person name="Tsui H.-C.T."/>
            <person name="Winkler M.E."/>
        </authorList>
    </citation>
    <scope>NUCLEOTIDE SEQUENCE</scope>
</reference>
<dbReference type="PANTHER" id="PTHR21666:SF289">
    <property type="entry name" value="L-ALA--D-GLU ENDOPEPTIDASE"/>
    <property type="match status" value="1"/>
</dbReference>
<dbReference type="EMBL" id="UINC01001718">
    <property type="protein sequence ID" value="SUZ87318.1"/>
    <property type="molecule type" value="Genomic_DNA"/>
</dbReference>
<accession>A0A381R8U8</accession>
<feature type="transmembrane region" description="Helical" evidence="2">
    <location>
        <begin position="21"/>
        <end position="45"/>
    </location>
</feature>
<organism evidence="4">
    <name type="scientific">marine metagenome</name>
    <dbReference type="NCBI Taxonomy" id="408172"/>
    <lineage>
        <taxon>unclassified sequences</taxon>
        <taxon>metagenomes</taxon>
        <taxon>ecological metagenomes</taxon>
    </lineage>
</organism>
<feature type="domain" description="M23ase beta-sheet core" evidence="3">
    <location>
        <begin position="324"/>
        <end position="429"/>
    </location>
</feature>
<dbReference type="InterPro" id="IPR016047">
    <property type="entry name" value="M23ase_b-sheet_dom"/>
</dbReference>
<dbReference type="Gene3D" id="2.70.70.10">
    <property type="entry name" value="Glucose Permease (Domain IIA)"/>
    <property type="match status" value="1"/>
</dbReference>
<dbReference type="SUPFAM" id="SSF51261">
    <property type="entry name" value="Duplicated hybrid motif"/>
    <property type="match status" value="1"/>
</dbReference>
<dbReference type="AlphaFoldDB" id="A0A381R8U8"/>
<dbReference type="Pfam" id="PF01551">
    <property type="entry name" value="Peptidase_M23"/>
    <property type="match status" value="1"/>
</dbReference>
<dbReference type="CDD" id="cd12797">
    <property type="entry name" value="M23_peptidase"/>
    <property type="match status" value="1"/>
</dbReference>
<dbReference type="InterPro" id="IPR011055">
    <property type="entry name" value="Dup_hybrid_motif"/>
</dbReference>
<gene>
    <name evidence="4" type="ORF">METZ01_LOCUS40172</name>
</gene>
<keyword evidence="2" id="KW-0472">Membrane</keyword>
<evidence type="ECO:0000256" key="2">
    <source>
        <dbReference type="SAM" id="Phobius"/>
    </source>
</evidence>
<evidence type="ECO:0000256" key="1">
    <source>
        <dbReference type="ARBA" id="ARBA00022729"/>
    </source>
</evidence>
<name>A0A381R8U8_9ZZZZ</name>
<keyword evidence="2" id="KW-1133">Transmembrane helix</keyword>